<comment type="caution">
    <text evidence="3">The sequence shown here is derived from an EMBL/GenBank/DDBJ whole genome shotgun (WGS) entry which is preliminary data.</text>
</comment>
<dbReference type="Gene3D" id="2.40.10.10">
    <property type="entry name" value="Trypsin-like serine proteases"/>
    <property type="match status" value="2"/>
</dbReference>
<sequence length="177" mass="19426">MNDPVIGADKRGGEKVSFQERLLGQWFHFCGGVVISPAFILTAAHCVEGGDFTSPAGLRVMAGERDLTTEEGTEQLGTINLIIEHPFYDPITYENDIALLRLETPLMDTEFVKSVSLPSPFQNFTGESCRVSGWGRIQEDGASSDLLLYTDLTIINDTQCITAYTHDELFPSMLCAG</sequence>
<dbReference type="EMBL" id="JAWZYT010005259">
    <property type="protein sequence ID" value="KAK4291111.1"/>
    <property type="molecule type" value="Genomic_DNA"/>
</dbReference>
<dbReference type="GO" id="GO:0004252">
    <property type="term" value="F:serine-type endopeptidase activity"/>
    <property type="evidence" value="ECO:0007669"/>
    <property type="project" value="InterPro"/>
</dbReference>
<feature type="domain" description="Peptidase S1" evidence="2">
    <location>
        <begin position="5"/>
        <end position="177"/>
    </location>
</feature>
<dbReference type="SUPFAM" id="SSF50494">
    <property type="entry name" value="Trypsin-like serine proteases"/>
    <property type="match status" value="1"/>
</dbReference>
<dbReference type="PANTHER" id="PTHR24252">
    <property type="entry name" value="ACROSIN-RELATED"/>
    <property type="match status" value="1"/>
</dbReference>
<organism evidence="3 4">
    <name type="scientific">Petrolisthes manimaculis</name>
    <dbReference type="NCBI Taxonomy" id="1843537"/>
    <lineage>
        <taxon>Eukaryota</taxon>
        <taxon>Metazoa</taxon>
        <taxon>Ecdysozoa</taxon>
        <taxon>Arthropoda</taxon>
        <taxon>Crustacea</taxon>
        <taxon>Multicrustacea</taxon>
        <taxon>Malacostraca</taxon>
        <taxon>Eumalacostraca</taxon>
        <taxon>Eucarida</taxon>
        <taxon>Decapoda</taxon>
        <taxon>Pleocyemata</taxon>
        <taxon>Anomura</taxon>
        <taxon>Galatheoidea</taxon>
        <taxon>Porcellanidae</taxon>
        <taxon>Petrolisthes</taxon>
    </lineage>
</organism>
<keyword evidence="4" id="KW-1185">Reference proteome</keyword>
<dbReference type="AlphaFoldDB" id="A0AAE1TN37"/>
<dbReference type="SMART" id="SM00020">
    <property type="entry name" value="Tryp_SPc"/>
    <property type="match status" value="1"/>
</dbReference>
<gene>
    <name evidence="3" type="ORF">Pmani_036040</name>
</gene>
<evidence type="ECO:0000313" key="3">
    <source>
        <dbReference type="EMBL" id="KAK4291111.1"/>
    </source>
</evidence>
<evidence type="ECO:0000313" key="4">
    <source>
        <dbReference type="Proteomes" id="UP001292094"/>
    </source>
</evidence>
<keyword evidence="1" id="KW-1015">Disulfide bond</keyword>
<dbReference type="CDD" id="cd00190">
    <property type="entry name" value="Tryp_SPc"/>
    <property type="match status" value="1"/>
</dbReference>
<name>A0AAE1TN37_9EUCA</name>
<proteinExistence type="predicted"/>
<dbReference type="InterPro" id="IPR001254">
    <property type="entry name" value="Trypsin_dom"/>
</dbReference>
<dbReference type="GO" id="GO:0006508">
    <property type="term" value="P:proteolysis"/>
    <property type="evidence" value="ECO:0007669"/>
    <property type="project" value="InterPro"/>
</dbReference>
<dbReference type="InterPro" id="IPR018114">
    <property type="entry name" value="TRYPSIN_HIS"/>
</dbReference>
<evidence type="ECO:0000259" key="2">
    <source>
        <dbReference type="PROSITE" id="PS50240"/>
    </source>
</evidence>
<dbReference type="PANTHER" id="PTHR24252:SF7">
    <property type="entry name" value="HYALIN"/>
    <property type="match status" value="1"/>
</dbReference>
<reference evidence="3" key="1">
    <citation type="submission" date="2023-11" db="EMBL/GenBank/DDBJ databases">
        <title>Genome assemblies of two species of porcelain crab, Petrolisthes cinctipes and Petrolisthes manimaculis (Anomura: Porcellanidae).</title>
        <authorList>
            <person name="Angst P."/>
        </authorList>
    </citation>
    <scope>NUCLEOTIDE SEQUENCE</scope>
    <source>
        <strain evidence="3">PB745_02</strain>
        <tissue evidence="3">Gill</tissue>
    </source>
</reference>
<evidence type="ECO:0000256" key="1">
    <source>
        <dbReference type="ARBA" id="ARBA00023157"/>
    </source>
</evidence>
<dbReference type="PROSITE" id="PS50240">
    <property type="entry name" value="TRYPSIN_DOM"/>
    <property type="match status" value="1"/>
</dbReference>
<protein>
    <recommendedName>
        <fullName evidence="2">Peptidase S1 domain-containing protein</fullName>
    </recommendedName>
</protein>
<dbReference type="InterPro" id="IPR009003">
    <property type="entry name" value="Peptidase_S1_PA"/>
</dbReference>
<dbReference type="InterPro" id="IPR001314">
    <property type="entry name" value="Peptidase_S1A"/>
</dbReference>
<dbReference type="PRINTS" id="PR00722">
    <property type="entry name" value="CHYMOTRYPSIN"/>
</dbReference>
<accession>A0AAE1TN37</accession>
<dbReference type="FunFam" id="2.40.10.10:FF:000068">
    <property type="entry name" value="transmembrane protease serine 2"/>
    <property type="match status" value="1"/>
</dbReference>
<dbReference type="Pfam" id="PF00089">
    <property type="entry name" value="Trypsin"/>
    <property type="match status" value="1"/>
</dbReference>
<dbReference type="InterPro" id="IPR043504">
    <property type="entry name" value="Peptidase_S1_PA_chymotrypsin"/>
</dbReference>
<dbReference type="Proteomes" id="UP001292094">
    <property type="component" value="Unassembled WGS sequence"/>
</dbReference>
<dbReference type="PROSITE" id="PS00134">
    <property type="entry name" value="TRYPSIN_HIS"/>
    <property type="match status" value="1"/>
</dbReference>